<dbReference type="InterPro" id="IPR006750">
    <property type="entry name" value="YdcZ"/>
</dbReference>
<dbReference type="Proteomes" id="UP001558481">
    <property type="component" value="Unassembled WGS sequence"/>
</dbReference>
<feature type="compositionally biased region" description="Polar residues" evidence="1">
    <location>
        <begin position="1"/>
        <end position="14"/>
    </location>
</feature>
<comment type="caution">
    <text evidence="3">The sequence shown here is derived from an EMBL/GenBank/DDBJ whole genome shotgun (WGS) entry which is preliminary data.</text>
</comment>
<name>A0ABV3V269_9MICC</name>
<keyword evidence="2" id="KW-0812">Transmembrane</keyword>
<keyword evidence="4" id="KW-1185">Reference proteome</keyword>
<feature type="region of interest" description="Disordered" evidence="1">
    <location>
        <begin position="1"/>
        <end position="21"/>
    </location>
</feature>
<feature type="transmembrane region" description="Helical" evidence="2">
    <location>
        <begin position="63"/>
        <end position="84"/>
    </location>
</feature>
<dbReference type="PANTHER" id="PTHR34821">
    <property type="entry name" value="INNER MEMBRANE PROTEIN YDCZ"/>
    <property type="match status" value="1"/>
</dbReference>
<feature type="transmembrane region" description="Helical" evidence="2">
    <location>
        <begin position="264"/>
        <end position="282"/>
    </location>
</feature>
<feature type="transmembrane region" description="Helical" evidence="2">
    <location>
        <begin position="160"/>
        <end position="181"/>
    </location>
</feature>
<dbReference type="RefSeq" id="WP_095796759.1">
    <property type="nucleotide sequence ID" value="NZ_JALXKX010000021.1"/>
</dbReference>
<feature type="transmembrane region" description="Helical" evidence="2">
    <location>
        <begin position="317"/>
        <end position="340"/>
    </location>
</feature>
<proteinExistence type="predicted"/>
<organism evidence="3 4">
    <name type="scientific">Kocuria carniphila</name>
    <dbReference type="NCBI Taxonomy" id="262208"/>
    <lineage>
        <taxon>Bacteria</taxon>
        <taxon>Bacillati</taxon>
        <taxon>Actinomycetota</taxon>
        <taxon>Actinomycetes</taxon>
        <taxon>Micrococcales</taxon>
        <taxon>Micrococcaceae</taxon>
        <taxon>Kocuria</taxon>
    </lineage>
</organism>
<feature type="transmembrane region" description="Helical" evidence="2">
    <location>
        <begin position="193"/>
        <end position="220"/>
    </location>
</feature>
<accession>A0ABV3V269</accession>
<dbReference type="Pfam" id="PF04657">
    <property type="entry name" value="DMT_YdcZ"/>
    <property type="match status" value="2"/>
</dbReference>
<gene>
    <name evidence="3" type="ORF">VVR66_05250</name>
</gene>
<feature type="transmembrane region" description="Helical" evidence="2">
    <location>
        <begin position="28"/>
        <end position="47"/>
    </location>
</feature>
<feature type="transmembrane region" description="Helical" evidence="2">
    <location>
        <begin position="105"/>
        <end position="124"/>
    </location>
</feature>
<keyword evidence="2" id="KW-0472">Membrane</keyword>
<keyword evidence="2" id="KW-1133">Transmembrane helix</keyword>
<evidence type="ECO:0000256" key="1">
    <source>
        <dbReference type="SAM" id="MobiDB-lite"/>
    </source>
</evidence>
<feature type="transmembrane region" description="Helical" evidence="2">
    <location>
        <begin position="294"/>
        <end position="311"/>
    </location>
</feature>
<evidence type="ECO:0000313" key="4">
    <source>
        <dbReference type="Proteomes" id="UP001558481"/>
    </source>
</evidence>
<dbReference type="PANTHER" id="PTHR34821:SF2">
    <property type="entry name" value="INNER MEMBRANE PROTEIN YDCZ"/>
    <property type="match status" value="1"/>
</dbReference>
<feature type="transmembrane region" description="Helical" evidence="2">
    <location>
        <begin position="232"/>
        <end position="252"/>
    </location>
</feature>
<sequence length="346" mass="35267">MTVQTTVESKTSPAAGNKKPPVASARGAVALTVGLVVSLLAGTAQALQSRVNGELGHAVSDPYGAALVSFSSAFLIILVVTIVTPAGRRGASRIPAAVKSGEVPWWYLTAGVLGGFMIVTQAMTTVVLGLSVYILGLVFGKSVGSLIVDRFGVGPGGVKYLTSYRVVGTAIIIVAALVAMAPRFAATDLAASLPLLILFATLSVLAGLGNAIMTAWNAGIGAKAGTPITPTLTNFAAGTLALIVTVLIARGISDPGPWVWPGQWWLYAGGILGIIHVAASSVLPKHFGVLETSLGMVAGMLISALVLDLIVPTPNTIVTPVTIIGTLVTLLGLVVVTLPWKPRPQG</sequence>
<evidence type="ECO:0000256" key="2">
    <source>
        <dbReference type="SAM" id="Phobius"/>
    </source>
</evidence>
<protein>
    <submittedName>
        <fullName evidence="3">DMT family transporter</fullName>
    </submittedName>
</protein>
<evidence type="ECO:0000313" key="3">
    <source>
        <dbReference type="EMBL" id="MEX3594113.1"/>
    </source>
</evidence>
<dbReference type="EMBL" id="JAYWLU010000004">
    <property type="protein sequence ID" value="MEX3594113.1"/>
    <property type="molecule type" value="Genomic_DNA"/>
</dbReference>
<reference evidence="3 4" key="1">
    <citation type="journal article" date="2024" name="Fungal Genet. Biol.">
        <title>The porcine skin microbiome exhibits broad fungal antagonism.</title>
        <authorList>
            <person name="De La Cruz K.F."/>
            <person name="Townsend E.C."/>
            <person name="Alex Cheong J.Z."/>
            <person name="Salamzade R."/>
            <person name="Liu A."/>
            <person name="Sandstrom S."/>
            <person name="Davila E."/>
            <person name="Huang L."/>
            <person name="Xu K.H."/>
            <person name="Wu S.Y."/>
            <person name="Meudt J.J."/>
            <person name="Shanmuganayagam D."/>
            <person name="Gibson A.L.F."/>
            <person name="Kalan L.R."/>
        </authorList>
    </citation>
    <scope>NUCLEOTIDE SEQUENCE [LARGE SCALE GENOMIC DNA]</scope>
    <source>
        <strain evidence="3 4">LK2625</strain>
    </source>
</reference>
<feature type="transmembrane region" description="Helical" evidence="2">
    <location>
        <begin position="130"/>
        <end position="148"/>
    </location>
</feature>